<accession>D8PLQ6</accession>
<reference evidence="2 3" key="1">
    <citation type="journal article" date="2010" name="Nat. Biotechnol.">
        <title>Genome sequence of the model mushroom Schizophyllum commune.</title>
        <authorList>
            <person name="Ohm R.A."/>
            <person name="de Jong J.F."/>
            <person name="Lugones L.G."/>
            <person name="Aerts A."/>
            <person name="Kothe E."/>
            <person name="Stajich J.E."/>
            <person name="de Vries R.P."/>
            <person name="Record E."/>
            <person name="Levasseur A."/>
            <person name="Baker S.E."/>
            <person name="Bartholomew K.A."/>
            <person name="Coutinho P.M."/>
            <person name="Erdmann S."/>
            <person name="Fowler T.J."/>
            <person name="Gathman A.C."/>
            <person name="Lombard V."/>
            <person name="Henrissat B."/>
            <person name="Knabe N."/>
            <person name="Kuees U."/>
            <person name="Lilly W.W."/>
            <person name="Lindquist E."/>
            <person name="Lucas S."/>
            <person name="Magnuson J.K."/>
            <person name="Piumi F."/>
            <person name="Raudaskoski M."/>
            <person name="Salamov A."/>
            <person name="Schmutz J."/>
            <person name="Schwarze F.W.M.R."/>
            <person name="vanKuyk P.A."/>
            <person name="Horton J.S."/>
            <person name="Grigoriev I.V."/>
            <person name="Woesten H.A.B."/>
        </authorList>
    </citation>
    <scope>NUCLEOTIDE SEQUENCE [LARGE SCALE GENOMIC DNA]</scope>
    <source>
        <strain evidence="3">H4-8 / FGSC 9210</strain>
    </source>
</reference>
<dbReference type="Proteomes" id="UP000007431">
    <property type="component" value="Unassembled WGS sequence"/>
</dbReference>
<gene>
    <name evidence="2" type="ORF">SCHCODRAFT_231920</name>
</gene>
<feature type="region of interest" description="Disordered" evidence="1">
    <location>
        <begin position="287"/>
        <end position="320"/>
    </location>
</feature>
<dbReference type="KEGG" id="scm:SCHCO_02487060"/>
<evidence type="ECO:0000313" key="3">
    <source>
        <dbReference type="Proteomes" id="UP000007431"/>
    </source>
</evidence>
<keyword evidence="3" id="KW-1185">Reference proteome</keyword>
<protein>
    <submittedName>
        <fullName evidence="2">Uncharacterized protein</fullName>
    </submittedName>
</protein>
<organism evidence="3">
    <name type="scientific">Schizophyllum commune (strain H4-8 / FGSC 9210)</name>
    <name type="common">Split gill fungus</name>
    <dbReference type="NCBI Taxonomy" id="578458"/>
    <lineage>
        <taxon>Eukaryota</taxon>
        <taxon>Fungi</taxon>
        <taxon>Dikarya</taxon>
        <taxon>Basidiomycota</taxon>
        <taxon>Agaricomycotina</taxon>
        <taxon>Agaricomycetes</taxon>
        <taxon>Agaricomycetidae</taxon>
        <taxon>Agaricales</taxon>
        <taxon>Schizophyllaceae</taxon>
        <taxon>Schizophyllum</taxon>
    </lineage>
</organism>
<dbReference type="InParanoid" id="D8PLQ6"/>
<evidence type="ECO:0000256" key="1">
    <source>
        <dbReference type="SAM" id="MobiDB-lite"/>
    </source>
</evidence>
<proteinExistence type="predicted"/>
<dbReference type="RefSeq" id="XP_003037667.1">
    <property type="nucleotide sequence ID" value="XM_003037621.1"/>
</dbReference>
<dbReference type="GeneID" id="9585526"/>
<dbReference type="VEuPathDB" id="FungiDB:SCHCODRAFT_02487060"/>
<evidence type="ECO:0000313" key="2">
    <source>
        <dbReference type="EMBL" id="EFJ02765.1"/>
    </source>
</evidence>
<dbReference type="EMBL" id="GL377302">
    <property type="protein sequence ID" value="EFJ02765.1"/>
    <property type="molecule type" value="Genomic_DNA"/>
</dbReference>
<feature type="region of interest" description="Disordered" evidence="1">
    <location>
        <begin position="168"/>
        <end position="232"/>
    </location>
</feature>
<dbReference type="OrthoDB" id="10277416at2759"/>
<dbReference type="HOGENOM" id="CLU_869204_0_0_1"/>
<sequence>MAAQVAYMIIAGEFQLVKHVEVTKELVLLKNGAKSEEDGMEMGKVFVELPAGVTVEDAVTMKFNIDGNLAPKAQHGEQQSDSAISLADEKKGIERIDQAELEDRAVADAGAAKLNPARLAALDHAAETAQPYQPPSTPPARRTFPAASVPIDDVFTFSGDAGRARVAVTGPRGGIAGSPQSHAPGHARANSLPTDENSLIDFPVEGETPHAGSQGSTEYGYKRVPTPRPLGRKRTYSEMDAAEVQLDRRPDVDLSQWEEKPGYLHAGRLLKKMPLRPEPEPNVLRRVSLSAFSPEASDAEEVQRPRKRRRHSGLVHEASD</sequence>
<name>D8PLQ6_SCHCM</name>
<dbReference type="AlphaFoldDB" id="D8PLQ6"/>